<sequence>MEFGETAPLLSLLLALYLKMSSTNTTTPVAAKTTRKNASGNQYDLGWKHGIDVLGTSTRVK</sequence>
<accession>G7JIC7</accession>
<dbReference type="EMBL" id="CM001220">
    <property type="protein sequence ID" value="AES87503.1"/>
    <property type="molecule type" value="Genomic_DNA"/>
</dbReference>
<keyword evidence="1" id="KW-0732">Signal</keyword>
<reference evidence="2 4" key="2">
    <citation type="journal article" date="2014" name="BMC Genomics">
        <title>An improved genome release (version Mt4.0) for the model legume Medicago truncatula.</title>
        <authorList>
            <person name="Tang H."/>
            <person name="Krishnakumar V."/>
            <person name="Bidwell S."/>
            <person name="Rosen B."/>
            <person name="Chan A."/>
            <person name="Zhou S."/>
            <person name="Gentzbittel L."/>
            <person name="Childs K.L."/>
            <person name="Yandell M."/>
            <person name="Gundlach H."/>
            <person name="Mayer K.F."/>
            <person name="Schwartz D.C."/>
            <person name="Town C.D."/>
        </authorList>
    </citation>
    <scope>GENOME REANNOTATION</scope>
    <source>
        <strain evidence="3 4">cv. Jemalong A17</strain>
    </source>
</reference>
<evidence type="ECO:0008006" key="5">
    <source>
        <dbReference type="Google" id="ProtNLM"/>
    </source>
</evidence>
<feature type="chain" id="PRO_5014572935" description="Transmembrane protein" evidence="1">
    <location>
        <begin position="24"/>
        <end position="61"/>
    </location>
</feature>
<dbReference type="Proteomes" id="UP000002051">
    <property type="component" value="Chromosome 4"/>
</dbReference>
<reference evidence="3" key="3">
    <citation type="submission" date="2015-04" db="UniProtKB">
        <authorList>
            <consortium name="EnsemblPlants"/>
        </authorList>
    </citation>
    <scope>IDENTIFICATION</scope>
    <source>
        <strain evidence="3">cv. Jemalong A17</strain>
    </source>
</reference>
<evidence type="ECO:0000313" key="4">
    <source>
        <dbReference type="Proteomes" id="UP000002051"/>
    </source>
</evidence>
<gene>
    <name evidence="2" type="ordered locus">MTR_4g028330</name>
</gene>
<reference evidence="2 4" key="1">
    <citation type="journal article" date="2011" name="Nature">
        <title>The Medicago genome provides insight into the evolution of rhizobial symbioses.</title>
        <authorList>
            <person name="Young N.D."/>
            <person name="Debelle F."/>
            <person name="Oldroyd G.E."/>
            <person name="Geurts R."/>
            <person name="Cannon S.B."/>
            <person name="Udvardi M.K."/>
            <person name="Benedito V.A."/>
            <person name="Mayer K.F."/>
            <person name="Gouzy J."/>
            <person name="Schoof H."/>
            <person name="Van de Peer Y."/>
            <person name="Proost S."/>
            <person name="Cook D.R."/>
            <person name="Meyers B.C."/>
            <person name="Spannagl M."/>
            <person name="Cheung F."/>
            <person name="De Mita S."/>
            <person name="Krishnakumar V."/>
            <person name="Gundlach H."/>
            <person name="Zhou S."/>
            <person name="Mudge J."/>
            <person name="Bharti A.K."/>
            <person name="Murray J.D."/>
            <person name="Naoumkina M.A."/>
            <person name="Rosen B."/>
            <person name="Silverstein K.A."/>
            <person name="Tang H."/>
            <person name="Rombauts S."/>
            <person name="Zhao P.X."/>
            <person name="Zhou P."/>
            <person name="Barbe V."/>
            <person name="Bardou P."/>
            <person name="Bechner M."/>
            <person name="Bellec A."/>
            <person name="Berger A."/>
            <person name="Berges H."/>
            <person name="Bidwell S."/>
            <person name="Bisseling T."/>
            <person name="Choisne N."/>
            <person name="Couloux A."/>
            <person name="Denny R."/>
            <person name="Deshpande S."/>
            <person name="Dai X."/>
            <person name="Doyle J.J."/>
            <person name="Dudez A.M."/>
            <person name="Farmer A.D."/>
            <person name="Fouteau S."/>
            <person name="Franken C."/>
            <person name="Gibelin C."/>
            <person name="Gish J."/>
            <person name="Goldstein S."/>
            <person name="Gonzalez A.J."/>
            <person name="Green P.J."/>
            <person name="Hallab A."/>
            <person name="Hartog M."/>
            <person name="Hua A."/>
            <person name="Humphray S.J."/>
            <person name="Jeong D.H."/>
            <person name="Jing Y."/>
            <person name="Jocker A."/>
            <person name="Kenton S.M."/>
            <person name="Kim D.J."/>
            <person name="Klee K."/>
            <person name="Lai H."/>
            <person name="Lang C."/>
            <person name="Lin S."/>
            <person name="Macmil S.L."/>
            <person name="Magdelenat G."/>
            <person name="Matthews L."/>
            <person name="McCorrison J."/>
            <person name="Monaghan E.L."/>
            <person name="Mun J.H."/>
            <person name="Najar F.Z."/>
            <person name="Nicholson C."/>
            <person name="Noirot C."/>
            <person name="O'Bleness M."/>
            <person name="Paule C.R."/>
            <person name="Poulain J."/>
            <person name="Prion F."/>
            <person name="Qin B."/>
            <person name="Qu C."/>
            <person name="Retzel E.F."/>
            <person name="Riddle C."/>
            <person name="Sallet E."/>
            <person name="Samain S."/>
            <person name="Samson N."/>
            <person name="Sanders I."/>
            <person name="Saurat O."/>
            <person name="Scarpelli C."/>
            <person name="Schiex T."/>
            <person name="Segurens B."/>
            <person name="Severin A.J."/>
            <person name="Sherrier D.J."/>
            <person name="Shi R."/>
            <person name="Sims S."/>
            <person name="Singer S.R."/>
            <person name="Sinharoy S."/>
            <person name="Sterck L."/>
            <person name="Viollet A."/>
            <person name="Wang B.B."/>
            <person name="Wang K."/>
            <person name="Wang M."/>
            <person name="Wang X."/>
            <person name="Warfsmann J."/>
            <person name="Weissenbach J."/>
            <person name="White D.D."/>
            <person name="White J.D."/>
            <person name="Wiley G.B."/>
            <person name="Wincker P."/>
            <person name="Xing Y."/>
            <person name="Yang L."/>
            <person name="Yao Z."/>
            <person name="Ying F."/>
            <person name="Zhai J."/>
            <person name="Zhou L."/>
            <person name="Zuber A."/>
            <person name="Denarie J."/>
            <person name="Dixon R.A."/>
            <person name="May G.D."/>
            <person name="Schwartz D.C."/>
            <person name="Rogers J."/>
            <person name="Quetier F."/>
            <person name="Town C.D."/>
            <person name="Roe B.A."/>
        </authorList>
    </citation>
    <scope>NUCLEOTIDE SEQUENCE [LARGE SCALE GENOMIC DNA]</scope>
    <source>
        <strain evidence="2">A17</strain>
        <strain evidence="3 4">cv. Jemalong A17</strain>
    </source>
</reference>
<dbReference type="AlphaFoldDB" id="G7JIC7"/>
<evidence type="ECO:0000313" key="3">
    <source>
        <dbReference type="EnsemblPlants" id="AES87503"/>
    </source>
</evidence>
<proteinExistence type="predicted"/>
<name>G7JIC7_MEDTR</name>
<evidence type="ECO:0000256" key="1">
    <source>
        <dbReference type="SAM" id="SignalP"/>
    </source>
</evidence>
<protein>
    <recommendedName>
        <fullName evidence="5">Transmembrane protein</fullName>
    </recommendedName>
</protein>
<feature type="signal peptide" evidence="1">
    <location>
        <begin position="1"/>
        <end position="23"/>
    </location>
</feature>
<evidence type="ECO:0000313" key="2">
    <source>
        <dbReference type="EMBL" id="AES87503.1"/>
    </source>
</evidence>
<organism evidence="2 4">
    <name type="scientific">Medicago truncatula</name>
    <name type="common">Barrel medic</name>
    <name type="synonym">Medicago tribuloides</name>
    <dbReference type="NCBI Taxonomy" id="3880"/>
    <lineage>
        <taxon>Eukaryota</taxon>
        <taxon>Viridiplantae</taxon>
        <taxon>Streptophyta</taxon>
        <taxon>Embryophyta</taxon>
        <taxon>Tracheophyta</taxon>
        <taxon>Spermatophyta</taxon>
        <taxon>Magnoliopsida</taxon>
        <taxon>eudicotyledons</taxon>
        <taxon>Gunneridae</taxon>
        <taxon>Pentapetalae</taxon>
        <taxon>rosids</taxon>
        <taxon>fabids</taxon>
        <taxon>Fabales</taxon>
        <taxon>Fabaceae</taxon>
        <taxon>Papilionoideae</taxon>
        <taxon>50 kb inversion clade</taxon>
        <taxon>NPAAA clade</taxon>
        <taxon>Hologalegina</taxon>
        <taxon>IRL clade</taxon>
        <taxon>Trifolieae</taxon>
        <taxon>Medicago</taxon>
    </lineage>
</organism>
<keyword evidence="4" id="KW-1185">Reference proteome</keyword>
<dbReference type="PaxDb" id="3880-AES87503"/>
<dbReference type="EnsemblPlants" id="AES87503">
    <property type="protein sequence ID" value="AES87503"/>
    <property type="gene ID" value="MTR_4g028330"/>
</dbReference>
<dbReference type="HOGENOM" id="CLU_2926073_0_0_1"/>